<reference evidence="2" key="1">
    <citation type="journal article" date="2020" name="Nat. Commun.">
        <title>Large-scale genome sequencing of mycorrhizal fungi provides insights into the early evolution of symbiotic traits.</title>
        <authorList>
            <person name="Miyauchi S."/>
            <person name="Kiss E."/>
            <person name="Kuo A."/>
            <person name="Drula E."/>
            <person name="Kohler A."/>
            <person name="Sanchez-Garcia M."/>
            <person name="Morin E."/>
            <person name="Andreopoulos B."/>
            <person name="Barry K.W."/>
            <person name="Bonito G."/>
            <person name="Buee M."/>
            <person name="Carver A."/>
            <person name="Chen C."/>
            <person name="Cichocki N."/>
            <person name="Clum A."/>
            <person name="Culley D."/>
            <person name="Crous P.W."/>
            <person name="Fauchery L."/>
            <person name="Girlanda M."/>
            <person name="Hayes R.D."/>
            <person name="Keri Z."/>
            <person name="LaButti K."/>
            <person name="Lipzen A."/>
            <person name="Lombard V."/>
            <person name="Magnuson J."/>
            <person name="Maillard F."/>
            <person name="Murat C."/>
            <person name="Nolan M."/>
            <person name="Ohm R.A."/>
            <person name="Pangilinan J."/>
            <person name="Pereira M.F."/>
            <person name="Perotto S."/>
            <person name="Peter M."/>
            <person name="Pfister S."/>
            <person name="Riley R."/>
            <person name="Sitrit Y."/>
            <person name="Stielow J.B."/>
            <person name="Szollosi G."/>
            <person name="Zifcakova L."/>
            <person name="Stursova M."/>
            <person name="Spatafora J.W."/>
            <person name="Tedersoo L."/>
            <person name="Vaario L.M."/>
            <person name="Yamada A."/>
            <person name="Yan M."/>
            <person name="Wang P."/>
            <person name="Xu J."/>
            <person name="Bruns T."/>
            <person name="Baldrian P."/>
            <person name="Vilgalys R."/>
            <person name="Dunand C."/>
            <person name="Henrissat B."/>
            <person name="Grigoriev I.V."/>
            <person name="Hibbett D."/>
            <person name="Nagy L.G."/>
            <person name="Martin F.M."/>
        </authorList>
    </citation>
    <scope>NUCLEOTIDE SEQUENCE</scope>
    <source>
        <strain evidence="2">UP504</strain>
    </source>
</reference>
<keyword evidence="1" id="KW-1133">Transmembrane helix</keyword>
<evidence type="ECO:0000313" key="3">
    <source>
        <dbReference type="Proteomes" id="UP000886523"/>
    </source>
</evidence>
<gene>
    <name evidence="2" type="ORF">BS47DRAFT_187477</name>
</gene>
<comment type="caution">
    <text evidence="2">The sequence shown here is derived from an EMBL/GenBank/DDBJ whole genome shotgun (WGS) entry which is preliminary data.</text>
</comment>
<dbReference type="AlphaFoldDB" id="A0A9P6DS00"/>
<accession>A0A9P6DS00</accession>
<organism evidence="2 3">
    <name type="scientific">Hydnum rufescens UP504</name>
    <dbReference type="NCBI Taxonomy" id="1448309"/>
    <lineage>
        <taxon>Eukaryota</taxon>
        <taxon>Fungi</taxon>
        <taxon>Dikarya</taxon>
        <taxon>Basidiomycota</taxon>
        <taxon>Agaricomycotina</taxon>
        <taxon>Agaricomycetes</taxon>
        <taxon>Cantharellales</taxon>
        <taxon>Hydnaceae</taxon>
        <taxon>Hydnum</taxon>
    </lineage>
</organism>
<name>A0A9P6DS00_9AGAM</name>
<sequence length="106" mass="12125">MMELGLNLQLQHNQWIEIVALLWYPGSILLLFPDMYIRRLDPLFANSEGTLRSFESIRVPSSTEGLNSISTRFLIPGTASISQVHRLFSLLPPLLKRRILHSPMPL</sequence>
<keyword evidence="3" id="KW-1185">Reference proteome</keyword>
<dbReference type="EMBL" id="MU129046">
    <property type="protein sequence ID" value="KAF9508958.1"/>
    <property type="molecule type" value="Genomic_DNA"/>
</dbReference>
<dbReference type="Proteomes" id="UP000886523">
    <property type="component" value="Unassembled WGS sequence"/>
</dbReference>
<protein>
    <submittedName>
        <fullName evidence="2">Uncharacterized protein</fullName>
    </submittedName>
</protein>
<feature type="transmembrane region" description="Helical" evidence="1">
    <location>
        <begin position="12"/>
        <end position="32"/>
    </location>
</feature>
<proteinExistence type="predicted"/>
<evidence type="ECO:0000313" key="2">
    <source>
        <dbReference type="EMBL" id="KAF9508958.1"/>
    </source>
</evidence>
<keyword evidence="1" id="KW-0472">Membrane</keyword>
<evidence type="ECO:0000256" key="1">
    <source>
        <dbReference type="SAM" id="Phobius"/>
    </source>
</evidence>
<keyword evidence="1" id="KW-0812">Transmembrane</keyword>